<comment type="function">
    <text evidence="9">Converts cobyric acid to cobinamide by the addition of aminopropanol on the F carboxylic group.</text>
</comment>
<dbReference type="UniPathway" id="UPA00148"/>
<proteinExistence type="inferred from homology"/>
<comment type="caution">
    <text evidence="9">Lacks conserved residue(s) required for the propagation of feature annotation.</text>
</comment>
<dbReference type="Proteomes" id="UP000185739">
    <property type="component" value="Chromosome"/>
</dbReference>
<evidence type="ECO:0000256" key="2">
    <source>
        <dbReference type="ARBA" id="ARBA00004953"/>
    </source>
</evidence>
<keyword evidence="10" id="KW-0436">Ligase</keyword>
<reference evidence="10 11" key="1">
    <citation type="submission" date="2016-12" db="EMBL/GenBank/DDBJ databases">
        <title>Complete genome sequence of Thauera chlorobenzoica, a Betaproteobacterium degrading haloaromatics anaerobically to CO2 and halides.</title>
        <authorList>
            <person name="Goris T."/>
            <person name="Mergelsberg M."/>
            <person name="Boll M."/>
        </authorList>
    </citation>
    <scope>NUCLEOTIDE SEQUENCE [LARGE SCALE GENOMIC DNA]</scope>
    <source>
        <strain evidence="10 11">3CB1</strain>
    </source>
</reference>
<accession>A0A1H5W3V3</accession>
<evidence type="ECO:0000256" key="9">
    <source>
        <dbReference type="HAMAP-Rule" id="MF_00024"/>
    </source>
</evidence>
<dbReference type="EMBL" id="CP018839">
    <property type="protein sequence ID" value="APR03339.1"/>
    <property type="molecule type" value="Genomic_DNA"/>
</dbReference>
<evidence type="ECO:0000313" key="10">
    <source>
        <dbReference type="EMBL" id="APR03339.1"/>
    </source>
</evidence>
<dbReference type="GO" id="GO:0048472">
    <property type="term" value="F:threonine-phosphate decarboxylase activity"/>
    <property type="evidence" value="ECO:0007669"/>
    <property type="project" value="InterPro"/>
</dbReference>
<evidence type="ECO:0000256" key="3">
    <source>
        <dbReference type="ARBA" id="ARBA00006263"/>
    </source>
</evidence>
<feature type="transmembrane region" description="Helical" evidence="9">
    <location>
        <begin position="55"/>
        <end position="74"/>
    </location>
</feature>
<keyword evidence="11" id="KW-1185">Reference proteome</keyword>
<keyword evidence="6 9" id="KW-0812">Transmembrane</keyword>
<comment type="pathway">
    <text evidence="2 9">Cofactor biosynthesis; adenosylcobalamin biosynthesis.</text>
</comment>
<comment type="subcellular location">
    <subcellularLocation>
        <location evidence="1 9">Cell membrane</location>
        <topology evidence="1 9">Multi-pass membrane protein</topology>
    </subcellularLocation>
</comment>
<dbReference type="GO" id="GO:0009236">
    <property type="term" value="P:cobalamin biosynthetic process"/>
    <property type="evidence" value="ECO:0007669"/>
    <property type="project" value="UniProtKB-UniRule"/>
</dbReference>
<dbReference type="KEGG" id="tcl:Tchl_0468"/>
<evidence type="ECO:0000256" key="7">
    <source>
        <dbReference type="ARBA" id="ARBA00022989"/>
    </source>
</evidence>
<dbReference type="GO" id="GO:0015420">
    <property type="term" value="F:ABC-type vitamin B12 transporter activity"/>
    <property type="evidence" value="ECO:0007669"/>
    <property type="project" value="UniProtKB-UniRule"/>
</dbReference>
<protein>
    <recommendedName>
        <fullName evidence="9">Cobalamin biosynthesis protein CobD</fullName>
    </recommendedName>
</protein>
<name>A0A1H5W3V3_9RHOO</name>
<dbReference type="InterPro" id="IPR004485">
    <property type="entry name" value="Cobalamin_biosynth_CobD/CbiB"/>
</dbReference>
<dbReference type="RefSeq" id="WP_075146973.1">
    <property type="nucleotide sequence ID" value="NZ_CP018839.1"/>
</dbReference>
<evidence type="ECO:0000256" key="5">
    <source>
        <dbReference type="ARBA" id="ARBA00022573"/>
    </source>
</evidence>
<dbReference type="GO" id="GO:0016874">
    <property type="term" value="F:ligase activity"/>
    <property type="evidence" value="ECO:0007669"/>
    <property type="project" value="UniProtKB-KW"/>
</dbReference>
<dbReference type="HAMAP" id="MF_00024">
    <property type="entry name" value="CobD_CbiB"/>
    <property type="match status" value="1"/>
</dbReference>
<gene>
    <name evidence="9" type="primary">cobD</name>
    <name evidence="10" type="ORF">Tchl_0468</name>
</gene>
<dbReference type="GO" id="GO:0005886">
    <property type="term" value="C:plasma membrane"/>
    <property type="evidence" value="ECO:0007669"/>
    <property type="project" value="UniProtKB-SubCell"/>
</dbReference>
<dbReference type="Pfam" id="PF03186">
    <property type="entry name" value="CobD_Cbib"/>
    <property type="match status" value="1"/>
</dbReference>
<sequence>MLLSTTAIALKLGAGLLADRLFGELRRFHPLVGFGRWAARIEAGCRRVLGTSRRAGLVAWALAVLPWVALALWLRGLHPLAHWPVDVALLYFALGGRSLAEHARAIATPLAAGELSLARERVGWIVSRETAALDAEGVARAATESVLENGNDAVFGALFWFIVAGGAGALTFRLANTLDAMWGYRSPRYLHFGWAAARLDDLFNALPARLTALTYALLGHTRRALACWRRQARTWDSPNAGPVMAAGAGALGVRLGGAAVYHGRIEDRPVLGEGRPADTASIAEAVALVRRGALWWLGLAALAVLIEAGLSTLAGAPHA</sequence>
<keyword evidence="4 9" id="KW-1003">Cell membrane</keyword>
<evidence type="ECO:0000313" key="11">
    <source>
        <dbReference type="Proteomes" id="UP000185739"/>
    </source>
</evidence>
<keyword evidence="7 9" id="KW-1133">Transmembrane helix</keyword>
<dbReference type="STRING" id="96773.Tchl_0468"/>
<organism evidence="10 11">
    <name type="scientific">Thauera chlorobenzoica</name>
    <dbReference type="NCBI Taxonomy" id="96773"/>
    <lineage>
        <taxon>Bacteria</taxon>
        <taxon>Pseudomonadati</taxon>
        <taxon>Pseudomonadota</taxon>
        <taxon>Betaproteobacteria</taxon>
        <taxon>Rhodocyclales</taxon>
        <taxon>Zoogloeaceae</taxon>
        <taxon>Thauera</taxon>
    </lineage>
</organism>
<dbReference type="NCBIfam" id="TIGR00380">
    <property type="entry name" value="cobal_cbiB"/>
    <property type="match status" value="1"/>
</dbReference>
<feature type="transmembrane region" description="Helical" evidence="9">
    <location>
        <begin position="294"/>
        <end position="316"/>
    </location>
</feature>
<evidence type="ECO:0000256" key="8">
    <source>
        <dbReference type="ARBA" id="ARBA00023136"/>
    </source>
</evidence>
<keyword evidence="8 9" id="KW-0472">Membrane</keyword>
<dbReference type="PANTHER" id="PTHR34308">
    <property type="entry name" value="COBALAMIN BIOSYNTHESIS PROTEIN CBIB"/>
    <property type="match status" value="1"/>
</dbReference>
<keyword evidence="5 9" id="KW-0169">Cobalamin biosynthesis</keyword>
<dbReference type="AlphaFoldDB" id="A0A1H5W3V3"/>
<comment type="similarity">
    <text evidence="3 9">Belongs to the CobD/CbiB family.</text>
</comment>
<evidence type="ECO:0000256" key="4">
    <source>
        <dbReference type="ARBA" id="ARBA00022475"/>
    </source>
</evidence>
<evidence type="ECO:0000256" key="1">
    <source>
        <dbReference type="ARBA" id="ARBA00004651"/>
    </source>
</evidence>
<feature type="transmembrane region" description="Helical" evidence="9">
    <location>
        <begin position="153"/>
        <end position="175"/>
    </location>
</feature>
<dbReference type="PANTHER" id="PTHR34308:SF1">
    <property type="entry name" value="COBALAMIN BIOSYNTHESIS PROTEIN CBIB"/>
    <property type="match status" value="1"/>
</dbReference>
<evidence type="ECO:0000256" key="6">
    <source>
        <dbReference type="ARBA" id="ARBA00022692"/>
    </source>
</evidence>